<dbReference type="SUPFAM" id="SSF52283">
    <property type="entry name" value="Formate/glycerate dehydrogenase catalytic domain-like"/>
    <property type="match status" value="1"/>
</dbReference>
<gene>
    <name evidence="7" type="ORF">QBC47DRAFT_292100</name>
</gene>
<evidence type="ECO:0000313" key="7">
    <source>
        <dbReference type="EMBL" id="KAK1759149.1"/>
    </source>
</evidence>
<dbReference type="AlphaFoldDB" id="A0AAJ0FEU6"/>
<dbReference type="PROSITE" id="PS00671">
    <property type="entry name" value="D_2_HYDROXYACID_DH_3"/>
    <property type="match status" value="1"/>
</dbReference>
<feature type="domain" description="D-isomer specific 2-hydroxyacid dehydrogenase NAD-binding" evidence="6">
    <location>
        <begin position="133"/>
        <end position="309"/>
    </location>
</feature>
<dbReference type="GO" id="GO:0030267">
    <property type="term" value="F:glyoxylate reductase (NADPH) activity"/>
    <property type="evidence" value="ECO:0007669"/>
    <property type="project" value="TreeGrafter"/>
</dbReference>
<evidence type="ECO:0000256" key="4">
    <source>
        <dbReference type="RuleBase" id="RU003719"/>
    </source>
</evidence>
<comment type="caution">
    <text evidence="7">The sequence shown here is derived from an EMBL/GenBank/DDBJ whole genome shotgun (WGS) entry which is preliminary data.</text>
</comment>
<dbReference type="GO" id="GO:0005829">
    <property type="term" value="C:cytosol"/>
    <property type="evidence" value="ECO:0007669"/>
    <property type="project" value="TreeGrafter"/>
</dbReference>
<dbReference type="PANTHER" id="PTHR10996">
    <property type="entry name" value="2-HYDROXYACID DEHYDROGENASE-RELATED"/>
    <property type="match status" value="1"/>
</dbReference>
<dbReference type="SUPFAM" id="SSF51735">
    <property type="entry name" value="NAD(P)-binding Rossmann-fold domains"/>
    <property type="match status" value="1"/>
</dbReference>
<dbReference type="InterPro" id="IPR036291">
    <property type="entry name" value="NAD(P)-bd_dom_sf"/>
</dbReference>
<dbReference type="GO" id="GO:0016618">
    <property type="term" value="F:hydroxypyruvate reductase [NAD(P)H] activity"/>
    <property type="evidence" value="ECO:0007669"/>
    <property type="project" value="TreeGrafter"/>
</dbReference>
<keyword evidence="8" id="KW-1185">Reference proteome</keyword>
<dbReference type="GO" id="GO:0051287">
    <property type="term" value="F:NAD binding"/>
    <property type="evidence" value="ECO:0007669"/>
    <property type="project" value="InterPro"/>
</dbReference>
<reference evidence="7" key="1">
    <citation type="submission" date="2023-06" db="EMBL/GenBank/DDBJ databases">
        <title>Genome-scale phylogeny and comparative genomics of the fungal order Sordariales.</title>
        <authorList>
            <consortium name="Lawrence Berkeley National Laboratory"/>
            <person name="Hensen N."/>
            <person name="Bonometti L."/>
            <person name="Westerberg I."/>
            <person name="Brannstrom I.O."/>
            <person name="Guillou S."/>
            <person name="Cros-Aarteil S."/>
            <person name="Calhoun S."/>
            <person name="Haridas S."/>
            <person name="Kuo A."/>
            <person name="Mondo S."/>
            <person name="Pangilinan J."/>
            <person name="Riley R."/>
            <person name="Labutti K."/>
            <person name="Andreopoulos B."/>
            <person name="Lipzen A."/>
            <person name="Chen C."/>
            <person name="Yanf M."/>
            <person name="Daum C."/>
            <person name="Ng V."/>
            <person name="Clum A."/>
            <person name="Steindorff A."/>
            <person name="Ohm R."/>
            <person name="Martin F."/>
            <person name="Silar P."/>
            <person name="Natvig D."/>
            <person name="Lalanne C."/>
            <person name="Gautier V."/>
            <person name="Ament-Velasquez S.L."/>
            <person name="Kruys A."/>
            <person name="Hutchinson M.I."/>
            <person name="Powell A.J."/>
            <person name="Barry K."/>
            <person name="Miller A.N."/>
            <person name="Grigoriev I.V."/>
            <person name="Debuchy R."/>
            <person name="Gladieux P."/>
            <person name="Thoren M.H."/>
            <person name="Johannesson H."/>
        </authorList>
    </citation>
    <scope>NUCLEOTIDE SEQUENCE</scope>
    <source>
        <strain evidence="7">PSN4</strain>
    </source>
</reference>
<dbReference type="InterPro" id="IPR050223">
    <property type="entry name" value="D-isomer_2-hydroxyacid_DH"/>
</dbReference>
<keyword evidence="3" id="KW-0520">NAD</keyword>
<dbReference type="Proteomes" id="UP001239445">
    <property type="component" value="Unassembled WGS sequence"/>
</dbReference>
<evidence type="ECO:0000256" key="3">
    <source>
        <dbReference type="ARBA" id="ARBA00023027"/>
    </source>
</evidence>
<keyword evidence="2 4" id="KW-0560">Oxidoreductase</keyword>
<dbReference type="InterPro" id="IPR029753">
    <property type="entry name" value="D-isomer_DH_CS"/>
</dbReference>
<sequence>MEATVPNGRASAASPPKVLLLGKIELAHAAFEALTKSVTIVTPKSTNRDDFLAESRSGAFDGCKVAYRNFDSFSITGPFDATVLDALPNSLRFICHCGAGYDQIDVPACTERGIRVSNTPSAVDDATADTGIFLLLGALRNFNSCLFTLRRGEWRGSPPPELGHDPRGKILGFVGFGGIGQNMAAKARHFGLQIRYFKPNRLSVAEEERLGATYVDFDTLLAESDIISLNLRLNETTRHIISEAEFRKMKKGVVIINTARGAVIDEVALVNALDQGQVSSAGLDVYEDEPSVHPGLIKNDRCMLLPHMGTYTSETERKMEEWALDNVVKAVKSGVLRSIVPEQQNM</sequence>
<proteinExistence type="inferred from homology"/>
<evidence type="ECO:0000259" key="6">
    <source>
        <dbReference type="Pfam" id="PF02826"/>
    </source>
</evidence>
<name>A0AAJ0FEU6_9PEZI</name>
<evidence type="ECO:0000256" key="1">
    <source>
        <dbReference type="ARBA" id="ARBA00005854"/>
    </source>
</evidence>
<dbReference type="Pfam" id="PF02826">
    <property type="entry name" value="2-Hacid_dh_C"/>
    <property type="match status" value="1"/>
</dbReference>
<dbReference type="PANTHER" id="PTHR10996:SF257">
    <property type="entry name" value="GLYOXYLATE REDUCTASE 1"/>
    <property type="match status" value="1"/>
</dbReference>
<evidence type="ECO:0000256" key="2">
    <source>
        <dbReference type="ARBA" id="ARBA00023002"/>
    </source>
</evidence>
<dbReference type="Gene3D" id="3.40.50.720">
    <property type="entry name" value="NAD(P)-binding Rossmann-like Domain"/>
    <property type="match status" value="2"/>
</dbReference>
<dbReference type="Pfam" id="PF00389">
    <property type="entry name" value="2-Hacid_dh"/>
    <property type="match status" value="1"/>
</dbReference>
<dbReference type="FunFam" id="3.40.50.720:FF:000203">
    <property type="entry name" value="D-3-phosphoglycerate dehydrogenase (SerA)"/>
    <property type="match status" value="1"/>
</dbReference>
<dbReference type="CDD" id="cd12168">
    <property type="entry name" value="Mand_dh_like"/>
    <property type="match status" value="1"/>
</dbReference>
<dbReference type="InterPro" id="IPR006139">
    <property type="entry name" value="D-isomer_2_OHA_DH_cat_dom"/>
</dbReference>
<accession>A0AAJ0FEU6</accession>
<feature type="domain" description="D-isomer specific 2-hydroxyacid dehydrogenase catalytic" evidence="5">
    <location>
        <begin position="69"/>
        <end position="340"/>
    </location>
</feature>
<evidence type="ECO:0000313" key="8">
    <source>
        <dbReference type="Proteomes" id="UP001239445"/>
    </source>
</evidence>
<comment type="similarity">
    <text evidence="1 4">Belongs to the D-isomer specific 2-hydroxyacid dehydrogenase family.</text>
</comment>
<dbReference type="EMBL" id="MU839828">
    <property type="protein sequence ID" value="KAK1759149.1"/>
    <property type="molecule type" value="Genomic_DNA"/>
</dbReference>
<evidence type="ECO:0000259" key="5">
    <source>
        <dbReference type="Pfam" id="PF00389"/>
    </source>
</evidence>
<organism evidence="7 8">
    <name type="scientific">Echria macrotheca</name>
    <dbReference type="NCBI Taxonomy" id="438768"/>
    <lineage>
        <taxon>Eukaryota</taxon>
        <taxon>Fungi</taxon>
        <taxon>Dikarya</taxon>
        <taxon>Ascomycota</taxon>
        <taxon>Pezizomycotina</taxon>
        <taxon>Sordariomycetes</taxon>
        <taxon>Sordariomycetidae</taxon>
        <taxon>Sordariales</taxon>
        <taxon>Schizotheciaceae</taxon>
        <taxon>Echria</taxon>
    </lineage>
</organism>
<protein>
    <submittedName>
        <fullName evidence="7">D-isomer specific 2-hydroxyacid dehydrogenase</fullName>
    </submittedName>
</protein>
<dbReference type="InterPro" id="IPR006140">
    <property type="entry name" value="D-isomer_DH_NAD-bd"/>
</dbReference>